<feature type="domain" description="PAP-associated" evidence="7">
    <location>
        <begin position="208"/>
        <end position="265"/>
    </location>
</feature>
<proteinExistence type="inferred from homology"/>
<dbReference type="GO" id="GO:0046872">
    <property type="term" value="F:metal ion binding"/>
    <property type="evidence" value="ECO:0007669"/>
    <property type="project" value="UniProtKB-KW"/>
</dbReference>
<evidence type="ECO:0000259" key="7">
    <source>
        <dbReference type="Pfam" id="PF03828"/>
    </source>
</evidence>
<dbReference type="PANTHER" id="PTHR12271:SF40">
    <property type="entry name" value="POLY(A) RNA POLYMERASE GLD2"/>
    <property type="match status" value="1"/>
</dbReference>
<comment type="cofactor">
    <cofactor evidence="2">
        <name>Mg(2+)</name>
        <dbReference type="ChEBI" id="CHEBI:18420"/>
    </cofactor>
</comment>
<dbReference type="Pfam" id="PF03828">
    <property type="entry name" value="PAP_assoc"/>
    <property type="match status" value="1"/>
</dbReference>
<evidence type="ECO:0000256" key="2">
    <source>
        <dbReference type="ARBA" id="ARBA00001946"/>
    </source>
</evidence>
<dbReference type="GO" id="GO:1990817">
    <property type="term" value="F:poly(A) RNA polymerase activity"/>
    <property type="evidence" value="ECO:0007669"/>
    <property type="project" value="TreeGrafter"/>
</dbReference>
<keyword evidence="12" id="KW-1185">Reference proteome</keyword>
<name>A0A814AIP4_9BILA</name>
<keyword evidence="4" id="KW-0479">Metal-binding</keyword>
<evidence type="ECO:0000256" key="1">
    <source>
        <dbReference type="ARBA" id="ARBA00001936"/>
    </source>
</evidence>
<organism evidence="9 12">
    <name type="scientific">Didymodactylos carnosus</name>
    <dbReference type="NCBI Taxonomy" id="1234261"/>
    <lineage>
        <taxon>Eukaryota</taxon>
        <taxon>Metazoa</taxon>
        <taxon>Spiralia</taxon>
        <taxon>Gnathifera</taxon>
        <taxon>Rotifera</taxon>
        <taxon>Eurotatoria</taxon>
        <taxon>Bdelloidea</taxon>
        <taxon>Philodinida</taxon>
        <taxon>Philodinidae</taxon>
        <taxon>Didymodactylos</taxon>
    </lineage>
</organism>
<keyword evidence="3" id="KW-0808">Transferase</keyword>
<dbReference type="Gene3D" id="3.30.460.10">
    <property type="entry name" value="Beta Polymerase, domain 2"/>
    <property type="match status" value="1"/>
</dbReference>
<comment type="cofactor">
    <cofactor evidence="1">
        <name>Mn(2+)</name>
        <dbReference type="ChEBI" id="CHEBI:29035"/>
    </cofactor>
</comment>
<dbReference type="SUPFAM" id="SSF81631">
    <property type="entry name" value="PAP/OAS1 substrate-binding domain"/>
    <property type="match status" value="1"/>
</dbReference>
<comment type="similarity">
    <text evidence="6">Belongs to the DNA polymerase type-B-like family. GLD2 subfamily.</text>
</comment>
<evidence type="ECO:0000313" key="9">
    <source>
        <dbReference type="EMBL" id="CAF0914148.1"/>
    </source>
</evidence>
<keyword evidence="5" id="KW-0460">Magnesium</keyword>
<evidence type="ECO:0000313" key="11">
    <source>
        <dbReference type="EMBL" id="CAF3694641.1"/>
    </source>
</evidence>
<dbReference type="Proteomes" id="UP000681722">
    <property type="component" value="Unassembled WGS sequence"/>
</dbReference>
<dbReference type="Proteomes" id="UP000663829">
    <property type="component" value="Unassembled WGS sequence"/>
</dbReference>
<accession>A0A814AIP4</accession>
<dbReference type="EMBL" id="CAJNOK010000424">
    <property type="protein sequence ID" value="CAF0752102.1"/>
    <property type="molecule type" value="Genomic_DNA"/>
</dbReference>
<evidence type="ECO:0000256" key="3">
    <source>
        <dbReference type="ARBA" id="ARBA00022679"/>
    </source>
</evidence>
<reference evidence="9" key="1">
    <citation type="submission" date="2021-02" db="EMBL/GenBank/DDBJ databases">
        <authorList>
            <person name="Nowell W R."/>
        </authorList>
    </citation>
    <scope>NUCLEOTIDE SEQUENCE</scope>
</reference>
<protein>
    <recommendedName>
        <fullName evidence="7">PAP-associated domain-containing protein</fullName>
    </recommendedName>
</protein>
<dbReference type="EMBL" id="CAJNOQ010001715">
    <property type="protein sequence ID" value="CAF0914148.1"/>
    <property type="molecule type" value="Genomic_DNA"/>
</dbReference>
<dbReference type="PANTHER" id="PTHR12271">
    <property type="entry name" value="POLY A POLYMERASE CID PAP -RELATED"/>
    <property type="match status" value="1"/>
</dbReference>
<evidence type="ECO:0000313" key="8">
    <source>
        <dbReference type="EMBL" id="CAF0752102.1"/>
    </source>
</evidence>
<gene>
    <name evidence="9" type="ORF">GPM918_LOCUS9304</name>
    <name evidence="8" type="ORF">OVA965_LOCUS2073</name>
    <name evidence="11" type="ORF">SRO942_LOCUS9305</name>
    <name evidence="10" type="ORF">TMI583_LOCUS2073</name>
</gene>
<dbReference type="Proteomes" id="UP000682733">
    <property type="component" value="Unassembled WGS sequence"/>
</dbReference>
<dbReference type="InterPro" id="IPR002058">
    <property type="entry name" value="PAP_assoc"/>
</dbReference>
<sequence length="304" mass="35078">MDHVQEEYQPDMSKLSVDLDEELHELWKRYQISDTGYKAKSILANNIHELFRDLNELETGLLLQKIRNILHTGIHLFKRSFLTLSFYDIITSIKCNIFLNESTSIRNSYLMRYFAECDHRVSIVVAAIKCWAQTVKLKKISNNSLSGYSLTLMAVYYLQSALLPPILPRYNDILSDNFDSNIDIRKLDMNNAYELCKNSLLLSSNKMNVGELFIGFLKFYAYDFDFVNDIISVRMASKFSKKDSLNETDKFNKYIVIEEPLTSANTAIGITSEQTLHDINKVFVNSYEKICKLKSFTSLLTALA</sequence>
<dbReference type="EMBL" id="CAJOBC010001715">
    <property type="protein sequence ID" value="CAF3694641.1"/>
    <property type="molecule type" value="Genomic_DNA"/>
</dbReference>
<dbReference type="AlphaFoldDB" id="A0A814AIP4"/>
<dbReference type="Proteomes" id="UP000677228">
    <property type="component" value="Unassembled WGS sequence"/>
</dbReference>
<evidence type="ECO:0000256" key="5">
    <source>
        <dbReference type="ARBA" id="ARBA00022842"/>
    </source>
</evidence>
<evidence type="ECO:0000313" key="10">
    <source>
        <dbReference type="EMBL" id="CAF3530943.1"/>
    </source>
</evidence>
<dbReference type="GO" id="GO:0031123">
    <property type="term" value="P:RNA 3'-end processing"/>
    <property type="evidence" value="ECO:0007669"/>
    <property type="project" value="TreeGrafter"/>
</dbReference>
<comment type="caution">
    <text evidence="9">The sequence shown here is derived from an EMBL/GenBank/DDBJ whole genome shotgun (WGS) entry which is preliminary data.</text>
</comment>
<evidence type="ECO:0000256" key="6">
    <source>
        <dbReference type="ARBA" id="ARBA00038491"/>
    </source>
</evidence>
<evidence type="ECO:0000313" key="12">
    <source>
        <dbReference type="Proteomes" id="UP000663829"/>
    </source>
</evidence>
<dbReference type="Gene3D" id="1.10.1410.10">
    <property type="match status" value="1"/>
</dbReference>
<evidence type="ECO:0000256" key="4">
    <source>
        <dbReference type="ARBA" id="ARBA00022723"/>
    </source>
</evidence>
<dbReference type="EMBL" id="CAJOBA010000424">
    <property type="protein sequence ID" value="CAF3530943.1"/>
    <property type="molecule type" value="Genomic_DNA"/>
</dbReference>
<dbReference type="OrthoDB" id="2274644at2759"/>
<dbReference type="InterPro" id="IPR043519">
    <property type="entry name" value="NT_sf"/>
</dbReference>